<dbReference type="EMBL" id="JBHSAX010000023">
    <property type="protein sequence ID" value="MFC3965897.1"/>
    <property type="molecule type" value="Genomic_DNA"/>
</dbReference>
<sequence length="74" mass="8497">MVSGKVEPDRIESLEKKAEKACKNLNDILWDDQKYLEYITHAAGVIQTLAGDRGIDRELGRNRDFTEQFMKALL</sequence>
<accession>A0ABV8E2C0</accession>
<name>A0ABV8E2C0_9NOCA</name>
<evidence type="ECO:0000313" key="2">
    <source>
        <dbReference type="Proteomes" id="UP001595696"/>
    </source>
</evidence>
<proteinExistence type="predicted"/>
<protein>
    <submittedName>
        <fullName evidence="1">Uncharacterized protein</fullName>
    </submittedName>
</protein>
<evidence type="ECO:0000313" key="1">
    <source>
        <dbReference type="EMBL" id="MFC3965897.1"/>
    </source>
</evidence>
<comment type="caution">
    <text evidence="1">The sequence shown here is derived from an EMBL/GenBank/DDBJ whole genome shotgun (WGS) entry which is preliminary data.</text>
</comment>
<keyword evidence="2" id="KW-1185">Reference proteome</keyword>
<reference evidence="2" key="1">
    <citation type="journal article" date="2019" name="Int. J. Syst. Evol. Microbiol.">
        <title>The Global Catalogue of Microorganisms (GCM) 10K type strain sequencing project: providing services to taxonomists for standard genome sequencing and annotation.</title>
        <authorList>
            <consortium name="The Broad Institute Genomics Platform"/>
            <consortium name="The Broad Institute Genome Sequencing Center for Infectious Disease"/>
            <person name="Wu L."/>
            <person name="Ma J."/>
        </authorList>
    </citation>
    <scope>NUCLEOTIDE SEQUENCE [LARGE SCALE GENOMIC DNA]</scope>
    <source>
        <strain evidence="2">CGMCC 4.7330</strain>
    </source>
</reference>
<organism evidence="1 2">
    <name type="scientific">Nocardia jiangsuensis</name>
    <dbReference type="NCBI Taxonomy" id="1691563"/>
    <lineage>
        <taxon>Bacteria</taxon>
        <taxon>Bacillati</taxon>
        <taxon>Actinomycetota</taxon>
        <taxon>Actinomycetes</taxon>
        <taxon>Mycobacteriales</taxon>
        <taxon>Nocardiaceae</taxon>
        <taxon>Nocardia</taxon>
    </lineage>
</organism>
<dbReference type="Proteomes" id="UP001595696">
    <property type="component" value="Unassembled WGS sequence"/>
</dbReference>
<dbReference type="RefSeq" id="WP_378616150.1">
    <property type="nucleotide sequence ID" value="NZ_JBHSAX010000023.1"/>
</dbReference>
<gene>
    <name evidence="1" type="ORF">ACFO0B_28235</name>
</gene>